<evidence type="ECO:0000256" key="1">
    <source>
        <dbReference type="ARBA" id="ARBA00006432"/>
    </source>
</evidence>
<dbReference type="GO" id="GO:0031956">
    <property type="term" value="F:medium-chain fatty acid-CoA ligase activity"/>
    <property type="evidence" value="ECO:0007669"/>
    <property type="project" value="TreeGrafter"/>
</dbReference>
<feature type="domain" description="AMP-dependent synthetase/ligase" evidence="3">
    <location>
        <begin position="18"/>
        <end position="397"/>
    </location>
</feature>
<evidence type="ECO:0000313" key="6">
    <source>
        <dbReference type="Proteomes" id="UP000247437"/>
    </source>
</evidence>
<evidence type="ECO:0000313" key="5">
    <source>
        <dbReference type="EMBL" id="PYY72341.1"/>
    </source>
</evidence>
<sequence>MTVSTSPLPGPLWTVLNEIARHYPDNDALIAEDGRLSYRQLLEQVDSTARAMLGLGLQRGEHIGLLMGNSVQWAVLWYAAAALGLVCVPFNTRFRSEELSYGLSHEDVRALFCVDTFLDKIDFVGMLGEVEPAINTMLPGINLPLLQHVVVFGQRVPGAGLSEADFLQLGADIQPAELAAARGRVEPDDTLLIQFTSGTTAFPKGVMLSHASMLGIAKCVAVRMGVRSEDRYFSPRPFYHVAGSTMSLLVSMVHGATLVTAATFDPAQALAIMERERCTLTSGNDTMFLMMLAEPGFNSHRLSLRGGWAAASPQILHDVVEKMGAKDICNAYGLSEASPNLVFSDYREPLDLRLNGSMTTHAGLDIQVRDPVSGQPLPPDQPGEICARGWSLMKGYYKLPDQTTATLREGWLHTGDLGTLSADGRLQFIGRLKDMFRVGGENVSPLEVEQVLLKHPAVELAQVIGVPDPRLGEVPAAYVTLKQGATTSSEDLIAFCKARCANFKVPRYLCIVDDFESIGMTGSSKIQKGRLREHAITQFHLS</sequence>
<protein>
    <submittedName>
        <fullName evidence="5">Fatty-acid--CoA ligase</fullName>
    </submittedName>
</protein>
<accession>A0A2W0F7G9</accession>
<evidence type="ECO:0000256" key="2">
    <source>
        <dbReference type="ARBA" id="ARBA00022598"/>
    </source>
</evidence>
<evidence type="ECO:0000259" key="3">
    <source>
        <dbReference type="Pfam" id="PF00501"/>
    </source>
</evidence>
<proteinExistence type="inferred from homology"/>
<dbReference type="PANTHER" id="PTHR43201">
    <property type="entry name" value="ACYL-COA SYNTHETASE"/>
    <property type="match status" value="1"/>
</dbReference>
<dbReference type="InterPro" id="IPR025110">
    <property type="entry name" value="AMP-bd_C"/>
</dbReference>
<dbReference type="Gene3D" id="3.30.300.30">
    <property type="match status" value="1"/>
</dbReference>
<dbReference type="Pfam" id="PF13193">
    <property type="entry name" value="AMP-binding_C"/>
    <property type="match status" value="1"/>
</dbReference>
<organism evidence="5 6">
    <name type="scientific">Pseudomonas jessenii</name>
    <dbReference type="NCBI Taxonomy" id="77298"/>
    <lineage>
        <taxon>Bacteria</taxon>
        <taxon>Pseudomonadati</taxon>
        <taxon>Pseudomonadota</taxon>
        <taxon>Gammaproteobacteria</taxon>
        <taxon>Pseudomonadales</taxon>
        <taxon>Pseudomonadaceae</taxon>
        <taxon>Pseudomonas</taxon>
    </lineage>
</organism>
<keyword evidence="2 5" id="KW-0436">Ligase</keyword>
<comment type="similarity">
    <text evidence="1">Belongs to the ATP-dependent AMP-binding enzyme family.</text>
</comment>
<dbReference type="InterPro" id="IPR045851">
    <property type="entry name" value="AMP-bd_C_sf"/>
</dbReference>
<dbReference type="InterPro" id="IPR042099">
    <property type="entry name" value="ANL_N_sf"/>
</dbReference>
<gene>
    <name evidence="5" type="ORF">CRX42_01625</name>
</gene>
<name>A0A2W0F7G9_PSEJE</name>
<feature type="domain" description="AMP-binding enzyme C-terminal" evidence="4">
    <location>
        <begin position="447"/>
        <end position="516"/>
    </location>
</feature>
<reference evidence="5 6" key="1">
    <citation type="journal article" date="2018" name="Appl. Microbiol. Biotechnol.">
        <title>Characterization of the caprolactam degradation pathway in Pseudomonas jessenii using mass spectrometry-based proteomics.</title>
        <authorList>
            <person name="Otzen M."/>
            <person name="Palacio C."/>
            <person name="Janssen D.B."/>
        </authorList>
    </citation>
    <scope>NUCLEOTIDE SEQUENCE [LARGE SCALE GENOMIC DNA]</scope>
    <source>
        <strain evidence="5 6">GO3</strain>
    </source>
</reference>
<comment type="caution">
    <text evidence="5">The sequence shown here is derived from an EMBL/GenBank/DDBJ whole genome shotgun (WGS) entry which is preliminary data.</text>
</comment>
<dbReference type="Proteomes" id="UP000247437">
    <property type="component" value="Unassembled WGS sequence"/>
</dbReference>
<evidence type="ECO:0000259" key="4">
    <source>
        <dbReference type="Pfam" id="PF13193"/>
    </source>
</evidence>
<dbReference type="RefSeq" id="WP_110657046.1">
    <property type="nucleotide sequence ID" value="NZ_PDLL01000007.1"/>
</dbReference>
<dbReference type="PANTHER" id="PTHR43201:SF5">
    <property type="entry name" value="MEDIUM-CHAIN ACYL-COA LIGASE ACSF2, MITOCHONDRIAL"/>
    <property type="match status" value="1"/>
</dbReference>
<dbReference type="SUPFAM" id="SSF56801">
    <property type="entry name" value="Acetyl-CoA synthetase-like"/>
    <property type="match status" value="1"/>
</dbReference>
<dbReference type="Gene3D" id="3.40.50.12780">
    <property type="entry name" value="N-terminal domain of ligase-like"/>
    <property type="match status" value="1"/>
</dbReference>
<dbReference type="AlphaFoldDB" id="A0A2W0F7G9"/>
<dbReference type="InterPro" id="IPR000873">
    <property type="entry name" value="AMP-dep_synth/lig_dom"/>
</dbReference>
<dbReference type="OrthoDB" id="9803968at2"/>
<dbReference type="EMBL" id="PDLL01000007">
    <property type="protein sequence ID" value="PYY72341.1"/>
    <property type="molecule type" value="Genomic_DNA"/>
</dbReference>
<dbReference type="GO" id="GO:0006631">
    <property type="term" value="P:fatty acid metabolic process"/>
    <property type="evidence" value="ECO:0007669"/>
    <property type="project" value="TreeGrafter"/>
</dbReference>
<dbReference type="Pfam" id="PF00501">
    <property type="entry name" value="AMP-binding"/>
    <property type="match status" value="1"/>
</dbReference>